<dbReference type="AlphaFoldDB" id="A0A9X1NY14"/>
<keyword evidence="3" id="KW-1185">Reference proteome</keyword>
<organism evidence="2 3">
    <name type="scientific">Jiella avicenniae</name>
    <dbReference type="NCBI Taxonomy" id="2907202"/>
    <lineage>
        <taxon>Bacteria</taxon>
        <taxon>Pseudomonadati</taxon>
        <taxon>Pseudomonadota</taxon>
        <taxon>Alphaproteobacteria</taxon>
        <taxon>Hyphomicrobiales</taxon>
        <taxon>Aurantimonadaceae</taxon>
        <taxon>Jiella</taxon>
    </lineage>
</organism>
<gene>
    <name evidence="2" type="ORF">LZD57_00215</name>
</gene>
<dbReference type="EMBL" id="JAJUWU010000001">
    <property type="protein sequence ID" value="MCE7026399.1"/>
    <property type="molecule type" value="Genomic_DNA"/>
</dbReference>
<evidence type="ECO:0000259" key="1">
    <source>
        <dbReference type="PROSITE" id="PS50943"/>
    </source>
</evidence>
<dbReference type="InterPro" id="IPR001387">
    <property type="entry name" value="Cro/C1-type_HTH"/>
</dbReference>
<evidence type="ECO:0000313" key="3">
    <source>
        <dbReference type="Proteomes" id="UP001139035"/>
    </source>
</evidence>
<evidence type="ECO:0000313" key="2">
    <source>
        <dbReference type="EMBL" id="MCE7026399.1"/>
    </source>
</evidence>
<dbReference type="InterPro" id="IPR010982">
    <property type="entry name" value="Lambda_DNA-bd_dom_sf"/>
</dbReference>
<dbReference type="Pfam" id="PF01381">
    <property type="entry name" value="HTH_3"/>
    <property type="match status" value="1"/>
</dbReference>
<feature type="domain" description="HTH cro/C1-type" evidence="1">
    <location>
        <begin position="27"/>
        <end position="75"/>
    </location>
</feature>
<dbReference type="SMART" id="SM00530">
    <property type="entry name" value="HTH_XRE"/>
    <property type="match status" value="1"/>
</dbReference>
<dbReference type="SUPFAM" id="SSF47413">
    <property type="entry name" value="lambda repressor-like DNA-binding domains"/>
    <property type="match status" value="1"/>
</dbReference>
<dbReference type="CDD" id="cd00093">
    <property type="entry name" value="HTH_XRE"/>
    <property type="match status" value="1"/>
</dbReference>
<proteinExistence type="predicted"/>
<dbReference type="Gene3D" id="1.10.260.40">
    <property type="entry name" value="lambda repressor-like DNA-binding domains"/>
    <property type="match status" value="1"/>
</dbReference>
<protein>
    <submittedName>
        <fullName evidence="2">Helix-turn-helix domain-containing protein</fullName>
    </submittedName>
</protein>
<sequence length="112" mass="13316">MMAMTEIVRIHHMKQPRRPHHIPDWAEARGMTQADLARELDADKSVVSRWYKGSTPSEDYQNRLAALFNCDRDALFRHPDDDWMAKFFADRSRDEIERMKRTLEAAFPRKRA</sequence>
<accession>A0A9X1NY14</accession>
<dbReference type="GO" id="GO:0003677">
    <property type="term" value="F:DNA binding"/>
    <property type="evidence" value="ECO:0007669"/>
    <property type="project" value="InterPro"/>
</dbReference>
<dbReference type="PROSITE" id="PS50943">
    <property type="entry name" value="HTH_CROC1"/>
    <property type="match status" value="1"/>
</dbReference>
<reference evidence="2" key="1">
    <citation type="submission" date="2022-01" db="EMBL/GenBank/DDBJ databases">
        <title>Jiella avicenniae sp. nov., a novel endophytic bacterium isolated from bark of Avicennia marina.</title>
        <authorList>
            <person name="Tuo L."/>
        </authorList>
    </citation>
    <scope>NUCLEOTIDE SEQUENCE</scope>
    <source>
        <strain evidence="2">CBK1P-4</strain>
    </source>
</reference>
<dbReference type="Proteomes" id="UP001139035">
    <property type="component" value="Unassembled WGS sequence"/>
</dbReference>
<comment type="caution">
    <text evidence="2">The sequence shown here is derived from an EMBL/GenBank/DDBJ whole genome shotgun (WGS) entry which is preliminary data.</text>
</comment>
<name>A0A9X1NY14_9HYPH</name>